<sequence length="59" mass="6718">MIIPATWKLPEGHQSVAAFATAEEARQHAQMDLVNRADGKFAFYLTDKRGAWEVIRYPI</sequence>
<reference evidence="1 2" key="1">
    <citation type="submission" date="2014-05" db="EMBL/GenBank/DDBJ databases">
        <title>Genome Announcement of Sphingobium lucknowense F2.</title>
        <authorList>
            <person name="Lal R."/>
            <person name="Negi V."/>
            <person name="Lata P."/>
            <person name="Sangwan N."/>
            <person name="Gupta S.K."/>
            <person name="Rao D.L.N."/>
            <person name="Das S."/>
        </authorList>
    </citation>
    <scope>NUCLEOTIDE SEQUENCE [LARGE SCALE GENOMIC DNA]</scope>
    <source>
        <strain evidence="1 2">F2</strain>
    </source>
</reference>
<proteinExistence type="predicted"/>
<dbReference type="Proteomes" id="UP000028135">
    <property type="component" value="Unassembled WGS sequence"/>
</dbReference>
<dbReference type="RefSeq" id="WP_020820790.1">
    <property type="nucleotide sequence ID" value="NZ_JANF02000027.1"/>
</dbReference>
<protein>
    <submittedName>
        <fullName evidence="1">Uncharacterized protein</fullName>
    </submittedName>
</protein>
<evidence type="ECO:0000313" key="2">
    <source>
        <dbReference type="Proteomes" id="UP000028135"/>
    </source>
</evidence>
<evidence type="ECO:0000313" key="1">
    <source>
        <dbReference type="EMBL" id="KER37299.1"/>
    </source>
</evidence>
<gene>
    <name evidence="1" type="ORF">AL00_06425</name>
</gene>
<organism evidence="1 2">
    <name type="scientific">Sphingobium indicum F2</name>
    <dbReference type="NCBI Taxonomy" id="1450518"/>
    <lineage>
        <taxon>Bacteria</taxon>
        <taxon>Pseudomonadati</taxon>
        <taxon>Pseudomonadota</taxon>
        <taxon>Alphaproteobacteria</taxon>
        <taxon>Sphingomonadales</taxon>
        <taxon>Sphingomonadaceae</taxon>
        <taxon>Sphingobium</taxon>
    </lineage>
</organism>
<accession>A0A8E1C3I2</accession>
<name>A0A8E1C3I2_9SPHN</name>
<dbReference type="AlphaFoldDB" id="A0A8E1C3I2"/>
<dbReference type="EMBL" id="JANF02000027">
    <property type="protein sequence ID" value="KER37299.1"/>
    <property type="molecule type" value="Genomic_DNA"/>
</dbReference>
<comment type="caution">
    <text evidence="1">The sequence shown here is derived from an EMBL/GenBank/DDBJ whole genome shotgun (WGS) entry which is preliminary data.</text>
</comment>